<dbReference type="RefSeq" id="WP_198574200.1">
    <property type="nucleotide sequence ID" value="NZ_JADWOX010000001.1"/>
</dbReference>
<evidence type="ECO:0000256" key="3">
    <source>
        <dbReference type="ARBA" id="ARBA00022475"/>
    </source>
</evidence>
<evidence type="ECO:0000256" key="7">
    <source>
        <dbReference type="SAM" id="SignalP"/>
    </source>
</evidence>
<feature type="chain" id="PRO_5045837583" description="Lectin-like protein BA14k" evidence="7">
    <location>
        <begin position="23"/>
        <end position="129"/>
    </location>
</feature>
<evidence type="ECO:0000256" key="4">
    <source>
        <dbReference type="ARBA" id="ARBA00022734"/>
    </source>
</evidence>
<feature type="compositionally biased region" description="Low complexity" evidence="6">
    <location>
        <begin position="19"/>
        <end position="30"/>
    </location>
</feature>
<feature type="compositionally biased region" description="Pro residues" evidence="6">
    <location>
        <begin position="51"/>
        <end position="67"/>
    </location>
</feature>
<keyword evidence="4" id="KW-0430">Lectin</keyword>
<reference evidence="8 9" key="1">
    <citation type="submission" date="2020-11" db="EMBL/GenBank/DDBJ databases">
        <title>genome sequence of strain KACC 18849.</title>
        <authorList>
            <person name="Gao J."/>
            <person name="Zhang X."/>
        </authorList>
    </citation>
    <scope>NUCLEOTIDE SEQUENCE [LARGE SCALE GENOMIC DNA]</scope>
    <source>
        <strain evidence="8 9">KACC 18849</strain>
    </source>
</reference>
<gene>
    <name evidence="8" type="ORF">I4Q42_00975</name>
</gene>
<feature type="compositionally biased region" description="Gly residues" evidence="6">
    <location>
        <begin position="31"/>
        <end position="50"/>
    </location>
</feature>
<feature type="region of interest" description="Disordered" evidence="6">
    <location>
        <begin position="19"/>
        <end position="95"/>
    </location>
</feature>
<dbReference type="InterPro" id="IPR012413">
    <property type="entry name" value="BA14K"/>
</dbReference>
<evidence type="ECO:0000313" key="9">
    <source>
        <dbReference type="Proteomes" id="UP000639859"/>
    </source>
</evidence>
<comment type="caution">
    <text evidence="8">The sequence shown here is derived from an EMBL/GenBank/DDBJ whole genome shotgun (WGS) entry which is preliminary data.</text>
</comment>
<proteinExistence type="inferred from homology"/>
<evidence type="ECO:0000313" key="8">
    <source>
        <dbReference type="EMBL" id="MBI1682234.1"/>
    </source>
</evidence>
<evidence type="ECO:0000256" key="1">
    <source>
        <dbReference type="ARBA" id="ARBA00010270"/>
    </source>
</evidence>
<accession>A0ABS0SRQ0</accession>
<keyword evidence="7" id="KW-0732">Signal</keyword>
<comment type="function">
    <text evidence="5">Has immunoglobulin-binding and hemagglutination properties, and can bind to mannose. Essential for virulence. May be involved in LPS biosynthesis or polysaccharide transport.</text>
</comment>
<evidence type="ECO:0000256" key="2">
    <source>
        <dbReference type="ARBA" id="ARBA00020552"/>
    </source>
</evidence>
<name>A0ABS0SRQ0_9CAUL</name>
<feature type="signal peptide" evidence="7">
    <location>
        <begin position="1"/>
        <end position="22"/>
    </location>
</feature>
<dbReference type="EMBL" id="JADWOX010000001">
    <property type="protein sequence ID" value="MBI1682234.1"/>
    <property type="molecule type" value="Genomic_DNA"/>
</dbReference>
<dbReference type="Pfam" id="PF07886">
    <property type="entry name" value="BA14K"/>
    <property type="match status" value="1"/>
</dbReference>
<sequence length="129" mass="13762">MRKMMLAVIGAALLAAAPAALAQSPQSHPPGHGGQGPGQGSGPGSGHGPGGPGPDRPGPGRPDPGRPGGPDYGHWDNHWGARPPAPPSHWGKPNSWYRHVRACQQRYRSYNPRTDTYRLRPGVYRKCRL</sequence>
<comment type="similarity">
    <text evidence="1">Belongs to the BA14k family.</text>
</comment>
<organism evidence="8 9">
    <name type="scientific">Caulobacter hibisci</name>
    <dbReference type="NCBI Taxonomy" id="2035993"/>
    <lineage>
        <taxon>Bacteria</taxon>
        <taxon>Pseudomonadati</taxon>
        <taxon>Pseudomonadota</taxon>
        <taxon>Alphaproteobacteria</taxon>
        <taxon>Caulobacterales</taxon>
        <taxon>Caulobacteraceae</taxon>
        <taxon>Caulobacter</taxon>
    </lineage>
</organism>
<keyword evidence="3" id="KW-1003">Cell membrane</keyword>
<evidence type="ECO:0000256" key="5">
    <source>
        <dbReference type="ARBA" id="ARBA00025321"/>
    </source>
</evidence>
<evidence type="ECO:0000256" key="6">
    <source>
        <dbReference type="SAM" id="MobiDB-lite"/>
    </source>
</evidence>
<protein>
    <recommendedName>
        <fullName evidence="2">Lectin-like protein BA14k</fullName>
    </recommendedName>
</protein>
<keyword evidence="3" id="KW-0472">Membrane</keyword>
<dbReference type="Proteomes" id="UP000639859">
    <property type="component" value="Unassembled WGS sequence"/>
</dbReference>
<keyword evidence="9" id="KW-1185">Reference proteome</keyword>